<reference evidence="1 2" key="1">
    <citation type="journal article" date="2016" name="PLoS Pathog.">
        <title>Biosynthesis of antibiotic leucinostatins in bio-control fungus Purpureocillium lilacinum and their inhibition on phytophthora revealed by genome mining.</title>
        <authorList>
            <person name="Wang G."/>
            <person name="Liu Z."/>
            <person name="Lin R."/>
            <person name="Li E."/>
            <person name="Mao Z."/>
            <person name="Ling J."/>
            <person name="Yang Y."/>
            <person name="Yin W.B."/>
            <person name="Xie B."/>
        </authorList>
    </citation>
    <scope>NUCLEOTIDE SEQUENCE [LARGE SCALE GENOMIC DNA]</scope>
    <source>
        <strain evidence="1">170</strain>
    </source>
</reference>
<keyword evidence="2" id="KW-1185">Reference proteome</keyword>
<dbReference type="AlphaFoldDB" id="A0A179FBC2"/>
<accession>A0A179FBC2</accession>
<dbReference type="EMBL" id="LSBJ02000006">
    <property type="protein sequence ID" value="OAQ62835.2"/>
    <property type="molecule type" value="Genomic_DNA"/>
</dbReference>
<comment type="caution">
    <text evidence="1">The sequence shown here is derived from an EMBL/GenBank/DDBJ whole genome shotgun (WGS) entry which is preliminary data.</text>
</comment>
<sequence>MLETRPNLEDGHAVNMLAIFFASTVRATPYDSIYGQMYARSTVRFKSTDGSARIGRTTNIHQRDLEMPGYYAERRRKDFTGCAGPLHEK</sequence>
<gene>
    <name evidence="1" type="ORF">VFPPC_16386</name>
</gene>
<evidence type="ECO:0000313" key="1">
    <source>
        <dbReference type="EMBL" id="OAQ62835.2"/>
    </source>
</evidence>
<dbReference type="Proteomes" id="UP000078397">
    <property type="component" value="Unassembled WGS sequence"/>
</dbReference>
<evidence type="ECO:0000313" key="2">
    <source>
        <dbReference type="Proteomes" id="UP000078397"/>
    </source>
</evidence>
<dbReference type="GeneID" id="28858133"/>
<proteinExistence type="predicted"/>
<dbReference type="KEGG" id="pchm:VFPPC_16386"/>
<dbReference type="RefSeq" id="XP_022284192.1">
    <property type="nucleotide sequence ID" value="XM_022429014.1"/>
</dbReference>
<organism evidence="1 2">
    <name type="scientific">Pochonia chlamydosporia 170</name>
    <dbReference type="NCBI Taxonomy" id="1380566"/>
    <lineage>
        <taxon>Eukaryota</taxon>
        <taxon>Fungi</taxon>
        <taxon>Dikarya</taxon>
        <taxon>Ascomycota</taxon>
        <taxon>Pezizomycotina</taxon>
        <taxon>Sordariomycetes</taxon>
        <taxon>Hypocreomycetidae</taxon>
        <taxon>Hypocreales</taxon>
        <taxon>Clavicipitaceae</taxon>
        <taxon>Pochonia</taxon>
    </lineage>
</organism>
<protein>
    <submittedName>
        <fullName evidence="1">Uncharacterized protein</fullName>
    </submittedName>
</protein>
<name>A0A179FBC2_METCM</name>